<organism evidence="2 3">
    <name type="scientific">Punica granatum</name>
    <name type="common">Pomegranate</name>
    <dbReference type="NCBI Taxonomy" id="22663"/>
    <lineage>
        <taxon>Eukaryota</taxon>
        <taxon>Viridiplantae</taxon>
        <taxon>Streptophyta</taxon>
        <taxon>Embryophyta</taxon>
        <taxon>Tracheophyta</taxon>
        <taxon>Spermatophyta</taxon>
        <taxon>Magnoliopsida</taxon>
        <taxon>eudicotyledons</taxon>
        <taxon>Gunneridae</taxon>
        <taxon>Pentapetalae</taxon>
        <taxon>rosids</taxon>
        <taxon>malvids</taxon>
        <taxon>Myrtales</taxon>
        <taxon>Lythraceae</taxon>
        <taxon>Punica</taxon>
    </lineage>
</organism>
<keyword evidence="3" id="KW-1185">Reference proteome</keyword>
<dbReference type="Proteomes" id="UP000233551">
    <property type="component" value="Unassembled WGS sequence"/>
</dbReference>
<name>A0A2I0JD38_PUNGR</name>
<gene>
    <name evidence="2" type="ORF">CRG98_025717</name>
</gene>
<reference evidence="2 3" key="1">
    <citation type="submission" date="2017-11" db="EMBL/GenBank/DDBJ databases">
        <title>De-novo sequencing of pomegranate (Punica granatum L.) genome.</title>
        <authorList>
            <person name="Akparov Z."/>
            <person name="Amiraslanov A."/>
            <person name="Hajiyeva S."/>
            <person name="Abbasov M."/>
            <person name="Kaur K."/>
            <person name="Hamwieh A."/>
            <person name="Solovyev V."/>
            <person name="Salamov A."/>
            <person name="Braich B."/>
            <person name="Kosarev P."/>
            <person name="Mahmoud A."/>
            <person name="Hajiyev E."/>
            <person name="Babayeva S."/>
            <person name="Izzatullayeva V."/>
            <person name="Mammadov A."/>
            <person name="Mammadov A."/>
            <person name="Sharifova S."/>
            <person name="Ojaghi J."/>
            <person name="Eynullazada K."/>
            <person name="Bayramov B."/>
            <person name="Abdulazimova A."/>
            <person name="Shahmuradov I."/>
        </authorList>
    </citation>
    <scope>NUCLEOTIDE SEQUENCE [LARGE SCALE GENOMIC DNA]</scope>
    <source>
        <strain evidence="3">cv. AG2017</strain>
        <tissue evidence="2">Leaf</tissue>
    </source>
</reference>
<feature type="region of interest" description="Disordered" evidence="1">
    <location>
        <begin position="23"/>
        <end position="58"/>
    </location>
</feature>
<proteinExistence type="predicted"/>
<feature type="region of interest" description="Disordered" evidence="1">
    <location>
        <begin position="86"/>
        <end position="106"/>
    </location>
</feature>
<evidence type="ECO:0000313" key="3">
    <source>
        <dbReference type="Proteomes" id="UP000233551"/>
    </source>
</evidence>
<dbReference type="AlphaFoldDB" id="A0A2I0JD38"/>
<protein>
    <submittedName>
        <fullName evidence="2">Uncharacterized protein</fullName>
    </submittedName>
</protein>
<evidence type="ECO:0000256" key="1">
    <source>
        <dbReference type="SAM" id="MobiDB-lite"/>
    </source>
</evidence>
<accession>A0A2I0JD38</accession>
<evidence type="ECO:0000313" key="2">
    <source>
        <dbReference type="EMBL" id="PKI53923.1"/>
    </source>
</evidence>
<feature type="compositionally biased region" description="Low complexity" evidence="1">
    <location>
        <begin position="32"/>
        <end position="58"/>
    </location>
</feature>
<dbReference type="EMBL" id="PGOL01001823">
    <property type="protein sequence ID" value="PKI53923.1"/>
    <property type="molecule type" value="Genomic_DNA"/>
</dbReference>
<comment type="caution">
    <text evidence="2">The sequence shown here is derived from an EMBL/GenBank/DDBJ whole genome shotgun (WGS) entry which is preliminary data.</text>
</comment>
<sequence>MLSAPIKASPSAAALACASDSCRAHRAPPQAPSESLASPLSVSSTSSPWWLSSPSLSSSTSLRVGAMTEESWVVIVVSVPQICDRDDVDGASEVTGASSSSPSSIFSESQVRWKSPIPFGGHSLSHSDLSVVVNGGCSPCHAG</sequence>